<evidence type="ECO:0000259" key="1">
    <source>
        <dbReference type="Pfam" id="PF01796"/>
    </source>
</evidence>
<dbReference type="InterPro" id="IPR022002">
    <property type="entry name" value="ChsH2_Znr"/>
</dbReference>
<proteinExistence type="predicted"/>
<dbReference type="SUPFAM" id="SSF50249">
    <property type="entry name" value="Nucleic acid-binding proteins"/>
    <property type="match status" value="1"/>
</dbReference>
<dbReference type="Pfam" id="PF12172">
    <property type="entry name" value="zf-ChsH2"/>
    <property type="match status" value="1"/>
</dbReference>
<dbReference type="OrthoDB" id="9573at2157"/>
<dbReference type="EMBL" id="WSZK01000030">
    <property type="protein sequence ID" value="MWG36192.1"/>
    <property type="molecule type" value="Genomic_DNA"/>
</dbReference>
<sequence>MSALTHEEWADALREGDLLGVTCTDCGRTYATPFLVCDECGSRDLERTALPREGVVYTETTVQVPPEQFEGPYQVGMVEVDGAKVMARLEGGADIGDRVVFDDVLEESGDPAPVFRVDE</sequence>
<feature type="domain" description="ChsH2 C-terminal OB-fold" evidence="1">
    <location>
        <begin position="49"/>
        <end position="99"/>
    </location>
</feature>
<evidence type="ECO:0000313" key="3">
    <source>
        <dbReference type="EMBL" id="MWG36192.1"/>
    </source>
</evidence>
<comment type="caution">
    <text evidence="3">The sequence shown here is derived from an EMBL/GenBank/DDBJ whole genome shotgun (WGS) entry which is preliminary data.</text>
</comment>
<dbReference type="AlphaFoldDB" id="A0A6B0GMU8"/>
<keyword evidence="4" id="KW-1185">Reference proteome</keyword>
<feature type="domain" description="ChsH2 rubredoxin-like zinc ribbon" evidence="2">
    <location>
        <begin position="11"/>
        <end position="46"/>
    </location>
</feature>
<dbReference type="Pfam" id="PF01796">
    <property type="entry name" value="OB_ChsH2_C"/>
    <property type="match status" value="1"/>
</dbReference>
<dbReference type="PANTHER" id="PTHR34075:SF5">
    <property type="entry name" value="BLR3430 PROTEIN"/>
    <property type="match status" value="1"/>
</dbReference>
<dbReference type="InterPro" id="IPR052513">
    <property type="entry name" value="Thioester_dehydratase-like"/>
</dbReference>
<dbReference type="InterPro" id="IPR012340">
    <property type="entry name" value="NA-bd_OB-fold"/>
</dbReference>
<dbReference type="Gene3D" id="6.10.30.10">
    <property type="match status" value="1"/>
</dbReference>
<protein>
    <recommendedName>
        <fullName evidence="5">Nucleic acid-binding protein</fullName>
    </recommendedName>
</protein>
<dbReference type="Proteomes" id="UP000451471">
    <property type="component" value="Unassembled WGS sequence"/>
</dbReference>
<evidence type="ECO:0000259" key="2">
    <source>
        <dbReference type="Pfam" id="PF12172"/>
    </source>
</evidence>
<evidence type="ECO:0000313" key="4">
    <source>
        <dbReference type="Proteomes" id="UP000451471"/>
    </source>
</evidence>
<accession>A0A6B0GMU8</accession>
<name>A0A6B0GMU8_9EURY</name>
<dbReference type="RefSeq" id="WP_158205843.1">
    <property type="nucleotide sequence ID" value="NZ_WSZK01000030.1"/>
</dbReference>
<organism evidence="3 4">
    <name type="scientific">Halomarina oriensis</name>
    <dbReference type="NCBI Taxonomy" id="671145"/>
    <lineage>
        <taxon>Archaea</taxon>
        <taxon>Methanobacteriati</taxon>
        <taxon>Methanobacteriota</taxon>
        <taxon>Stenosarchaea group</taxon>
        <taxon>Halobacteria</taxon>
        <taxon>Halobacteriales</taxon>
        <taxon>Natronomonadaceae</taxon>
        <taxon>Halomarina</taxon>
    </lineage>
</organism>
<dbReference type="PANTHER" id="PTHR34075">
    <property type="entry name" value="BLR3430 PROTEIN"/>
    <property type="match status" value="1"/>
</dbReference>
<evidence type="ECO:0008006" key="5">
    <source>
        <dbReference type="Google" id="ProtNLM"/>
    </source>
</evidence>
<dbReference type="InterPro" id="IPR002878">
    <property type="entry name" value="ChsH2_C"/>
</dbReference>
<reference evidence="3 4" key="1">
    <citation type="submission" date="2019-12" db="EMBL/GenBank/DDBJ databases">
        <title>Halocatena pleomorpha gen. nov. sp. nov., an extremely halophilic archaeon of family Halobacteriaceae isolated from saltpan soil.</title>
        <authorList>
            <person name="Pal Y."/>
            <person name="Verma A."/>
            <person name="Krishnamurthi S."/>
            <person name="Kumar P."/>
        </authorList>
    </citation>
    <scope>NUCLEOTIDE SEQUENCE [LARGE SCALE GENOMIC DNA]</scope>
    <source>
        <strain evidence="3 4">JCM 16495</strain>
    </source>
</reference>
<gene>
    <name evidence="3" type="ORF">GQS65_17155</name>
</gene>